<keyword evidence="2" id="KW-0285">Flavoprotein</keyword>
<dbReference type="AlphaFoldDB" id="A0A1Y6LGI4"/>
<evidence type="ECO:0000256" key="4">
    <source>
        <dbReference type="ARBA" id="ARBA00023002"/>
    </source>
</evidence>
<dbReference type="Proteomes" id="UP000215453">
    <property type="component" value="Chromosome 4"/>
</dbReference>
<evidence type="ECO:0000313" key="6">
    <source>
        <dbReference type="Proteomes" id="UP000215453"/>
    </source>
</evidence>
<keyword evidence="3" id="KW-0274">FAD</keyword>
<sequence length="569" mass="64924">MPHIQEPAMQVTDFPQCQPKKQRIIHVGMGAAGMLCAHKSKKMLTNYELVCYDKNPSPGGTWLENRYPGCACDIPAHSYTFPFEPNPEWSSYYAYAPEIQEYFMKFYHKHSLAEFAVFNTEVLSAEWDGVKGIWKVELKNTKDGTIIHDTCNVLINGSGVLTKWKWPSIRGLQDFKGIVAHSASWPQDLDWSGKRVAVIGSGSSSIQMVPKLAETATQLSVFMRNKTYIAPQFGANITNKEADPDAMDPAAAGKHKYTELEKKRFREDPEYLQAYRTRLEQGVASGWDNVYRGSDLNVQGKAYVQASMRERLGDRDDLKEKIIPSWSPGCRRLTPGENYLESLTRPNVEVVWGEIDHISESGLVTESGREVQVDILACATGFDVQFLPHFKITGEGGRVMQDQKDPNIYASIAHPNFPNYFVINGPRGNWAQGCALPSHETQVEYALQCCRKMQEDRIKSMAPIQKITDQLNAYEDAWHAKHSIWAEDCRSWYKDNTRDGRVFVWPGSMLHHLKYLKRPRYEHYEIEYDDPDNIFAFLGNGKTISEVKYGPQVPVPYIRINEDELWDIE</sequence>
<accession>A0A1Y6LGI4</accession>
<name>A0A1Y6LGI4_ZYMTR</name>
<evidence type="ECO:0008006" key="7">
    <source>
        <dbReference type="Google" id="ProtNLM"/>
    </source>
</evidence>
<dbReference type="EMBL" id="LT882679">
    <property type="protein sequence ID" value="SMY23652.1"/>
    <property type="molecule type" value="Genomic_DNA"/>
</dbReference>
<evidence type="ECO:0000256" key="3">
    <source>
        <dbReference type="ARBA" id="ARBA00022827"/>
    </source>
</evidence>
<dbReference type="InterPro" id="IPR051209">
    <property type="entry name" value="FAD-bind_Monooxygenase_sf"/>
</dbReference>
<reference evidence="5 6" key="1">
    <citation type="submission" date="2016-10" db="EMBL/GenBank/DDBJ databases">
        <authorList>
            <person name="Varghese N."/>
        </authorList>
    </citation>
    <scope>NUCLEOTIDE SEQUENCE [LARGE SCALE GENOMIC DNA]</scope>
</reference>
<proteinExistence type="inferred from homology"/>
<dbReference type="PANTHER" id="PTHR42877">
    <property type="entry name" value="L-ORNITHINE N(5)-MONOOXYGENASE-RELATED"/>
    <property type="match status" value="1"/>
</dbReference>
<dbReference type="GO" id="GO:0004499">
    <property type="term" value="F:N,N-dimethylaniline monooxygenase activity"/>
    <property type="evidence" value="ECO:0007669"/>
    <property type="project" value="InterPro"/>
</dbReference>
<dbReference type="GO" id="GO:0050661">
    <property type="term" value="F:NADP binding"/>
    <property type="evidence" value="ECO:0007669"/>
    <property type="project" value="InterPro"/>
</dbReference>
<gene>
    <name evidence="5" type="ORF">ZT1A5_G5092</name>
</gene>
<evidence type="ECO:0000256" key="2">
    <source>
        <dbReference type="ARBA" id="ARBA00022630"/>
    </source>
</evidence>
<dbReference type="SUPFAM" id="SSF51905">
    <property type="entry name" value="FAD/NAD(P)-binding domain"/>
    <property type="match status" value="3"/>
</dbReference>
<dbReference type="PANTHER" id="PTHR42877:SF8">
    <property type="entry name" value="MONOOXYGENASE"/>
    <property type="match status" value="1"/>
</dbReference>
<keyword evidence="4" id="KW-0560">Oxidoreductase</keyword>
<dbReference type="Gene3D" id="3.50.50.60">
    <property type="entry name" value="FAD/NAD(P)-binding domain"/>
    <property type="match status" value="2"/>
</dbReference>
<protein>
    <recommendedName>
        <fullName evidence="7">L-ornithine N(5)-oxygenase</fullName>
    </recommendedName>
</protein>
<dbReference type="GO" id="GO:0050660">
    <property type="term" value="F:flavin adenine dinucleotide binding"/>
    <property type="evidence" value="ECO:0007669"/>
    <property type="project" value="InterPro"/>
</dbReference>
<comment type="similarity">
    <text evidence="1">Belongs to the FAD-binding monooxygenase family.</text>
</comment>
<dbReference type="InterPro" id="IPR020946">
    <property type="entry name" value="Flavin_mOase-like"/>
</dbReference>
<organism evidence="5 6">
    <name type="scientific">Zymoseptoria tritici ST99CH_1A5</name>
    <dbReference type="NCBI Taxonomy" id="1276529"/>
    <lineage>
        <taxon>Eukaryota</taxon>
        <taxon>Fungi</taxon>
        <taxon>Dikarya</taxon>
        <taxon>Ascomycota</taxon>
        <taxon>Pezizomycotina</taxon>
        <taxon>Dothideomycetes</taxon>
        <taxon>Dothideomycetidae</taxon>
        <taxon>Mycosphaerellales</taxon>
        <taxon>Mycosphaerellaceae</taxon>
        <taxon>Zymoseptoria</taxon>
    </lineage>
</organism>
<dbReference type="PRINTS" id="PR00469">
    <property type="entry name" value="PNDRDTASEII"/>
</dbReference>
<evidence type="ECO:0000256" key="1">
    <source>
        <dbReference type="ARBA" id="ARBA00010139"/>
    </source>
</evidence>
<evidence type="ECO:0000313" key="5">
    <source>
        <dbReference type="EMBL" id="SMY23652.1"/>
    </source>
</evidence>
<dbReference type="InterPro" id="IPR036188">
    <property type="entry name" value="FAD/NAD-bd_sf"/>
</dbReference>
<dbReference type="Pfam" id="PF00743">
    <property type="entry name" value="FMO-like"/>
    <property type="match status" value="1"/>
</dbReference>